<name>A0ABW4YBX1_9GAMM</name>
<dbReference type="EMBL" id="JBHUHX010000037">
    <property type="protein sequence ID" value="MFD2112834.1"/>
    <property type="molecule type" value="Genomic_DNA"/>
</dbReference>
<gene>
    <name evidence="2" type="ORF">ACFSJC_13380</name>
</gene>
<sequence>MIASIKRNVLLAQGFLNWRAIRALGERQILTKASYIALFIVPLLAATWPAVSAISIQPDQGLADAVAKIENINETLVDSLDAFSRSAVGSCFSDVALEKGKKEVLILVDDLQNSCASLLWEFNSWKFDLQKQTNQEMFLPWTFAAAFFAALAVVLAHLIYQSCAPDAVKRRTLEEFVVNRLSQFSLGVSEELVGSAIRALQSRAGRRETRGEAYKNEVKWRQFLNMDEAEVANRVSALSISDLAAFYLLLKSDDEAVRRMRSRYSDVSTRIAASIGERLNKKNDLGEYNRYIVARGARAEYIGMAERNSLAIGAAGLLYLLSEAGLKPPPLGGQIYCPKQG</sequence>
<proteinExistence type="predicted"/>
<feature type="transmembrane region" description="Helical" evidence="1">
    <location>
        <begin position="33"/>
        <end position="51"/>
    </location>
</feature>
<feature type="transmembrane region" description="Helical" evidence="1">
    <location>
        <begin position="138"/>
        <end position="160"/>
    </location>
</feature>
<organism evidence="2 3">
    <name type="scientific">Thiorhodococcus fuscus</name>
    <dbReference type="NCBI Taxonomy" id="527200"/>
    <lineage>
        <taxon>Bacteria</taxon>
        <taxon>Pseudomonadati</taxon>
        <taxon>Pseudomonadota</taxon>
        <taxon>Gammaproteobacteria</taxon>
        <taxon>Chromatiales</taxon>
        <taxon>Chromatiaceae</taxon>
        <taxon>Thiorhodococcus</taxon>
    </lineage>
</organism>
<evidence type="ECO:0000256" key="1">
    <source>
        <dbReference type="SAM" id="Phobius"/>
    </source>
</evidence>
<evidence type="ECO:0000313" key="2">
    <source>
        <dbReference type="EMBL" id="MFD2112834.1"/>
    </source>
</evidence>
<keyword evidence="1" id="KW-0812">Transmembrane</keyword>
<reference evidence="3" key="1">
    <citation type="journal article" date="2019" name="Int. J. Syst. Evol. Microbiol.">
        <title>The Global Catalogue of Microorganisms (GCM) 10K type strain sequencing project: providing services to taxonomists for standard genome sequencing and annotation.</title>
        <authorList>
            <consortium name="The Broad Institute Genomics Platform"/>
            <consortium name="The Broad Institute Genome Sequencing Center for Infectious Disease"/>
            <person name="Wu L."/>
            <person name="Ma J."/>
        </authorList>
    </citation>
    <scope>NUCLEOTIDE SEQUENCE [LARGE SCALE GENOMIC DNA]</scope>
    <source>
        <strain evidence="3">KACC 12597</strain>
    </source>
</reference>
<protein>
    <submittedName>
        <fullName evidence="2">Uncharacterized protein</fullName>
    </submittedName>
</protein>
<evidence type="ECO:0000313" key="3">
    <source>
        <dbReference type="Proteomes" id="UP001597337"/>
    </source>
</evidence>
<accession>A0ABW4YBX1</accession>
<keyword evidence="1" id="KW-0472">Membrane</keyword>
<keyword evidence="3" id="KW-1185">Reference proteome</keyword>
<dbReference type="RefSeq" id="WP_386027427.1">
    <property type="nucleotide sequence ID" value="NZ_JBHUHX010000037.1"/>
</dbReference>
<comment type="caution">
    <text evidence="2">The sequence shown here is derived from an EMBL/GenBank/DDBJ whole genome shotgun (WGS) entry which is preliminary data.</text>
</comment>
<keyword evidence="1" id="KW-1133">Transmembrane helix</keyword>
<dbReference type="Proteomes" id="UP001597337">
    <property type="component" value="Unassembled WGS sequence"/>
</dbReference>
<feature type="non-terminal residue" evidence="2">
    <location>
        <position position="341"/>
    </location>
</feature>